<dbReference type="GO" id="GO:0005044">
    <property type="term" value="F:scavenger receptor activity"/>
    <property type="evidence" value="ECO:0007669"/>
    <property type="project" value="TreeGrafter"/>
</dbReference>
<sequence length="482" mass="55462">MSSSDYNRYASSNQGKRRIKLIVVEFWLFLLLYLLLFSLFFGKKVIQRNTFNAVNLKPDSDCFKKWYNPPINNIGSCHLFNITNPIEIVNDPTSIAINLKETRAYSYSLSATKQDIQWSDDNKSISYSIHRLFTHHPTRFDPSSVHDTGVFIDLVRAIFRTTTKQDIQWSDDNKSISYSIHRLFTHHPTRFDPSSVHDTGVFIDLVRAIFRTSFGHKPSQAFYALAGKNTFYRRNAVEQLEGFNSDLFETVREKMTGPNTAKSGFIYRYNGSQLYNISIYIDPDKKGQIVEFNSESVRFNISSSSHYTFPVNNGLTFPTMLFDKPEIYIFNAEFCRPILIQYTKNVSSFGGIKMREDKIKLIDFDHFKNFKNGKSYMEVDKIGISKCISESAPHNTIFLSKAHFYGSSSETIHRTNINGFKPESGNHDSYIYFELYSGTPLKAVYRMQLNIEAIIDPMKQSKNGSGFTSVERKGATRLIPII</sequence>
<dbReference type="GO" id="GO:0005737">
    <property type="term" value="C:cytoplasm"/>
    <property type="evidence" value="ECO:0007669"/>
    <property type="project" value="TreeGrafter"/>
</dbReference>
<dbReference type="InterPro" id="IPR002159">
    <property type="entry name" value="CD36_fam"/>
</dbReference>
<comment type="similarity">
    <text evidence="2">Belongs to the CD36 family.</text>
</comment>
<evidence type="ECO:0000256" key="7">
    <source>
        <dbReference type="SAM" id="Phobius"/>
    </source>
</evidence>
<dbReference type="AlphaFoldDB" id="A0A816MXR8"/>
<dbReference type="Pfam" id="PF01130">
    <property type="entry name" value="CD36"/>
    <property type="match status" value="2"/>
</dbReference>
<dbReference type="GO" id="GO:0016020">
    <property type="term" value="C:membrane"/>
    <property type="evidence" value="ECO:0007669"/>
    <property type="project" value="UniProtKB-SubCell"/>
</dbReference>
<feature type="transmembrane region" description="Helical" evidence="7">
    <location>
        <begin position="21"/>
        <end position="41"/>
    </location>
</feature>
<name>A0A816MXR8_9BILA</name>
<keyword evidence="5 7" id="KW-0472">Membrane</keyword>
<organism evidence="8 9">
    <name type="scientific">Rotaria magnacalcarata</name>
    <dbReference type="NCBI Taxonomy" id="392030"/>
    <lineage>
        <taxon>Eukaryota</taxon>
        <taxon>Metazoa</taxon>
        <taxon>Spiralia</taxon>
        <taxon>Gnathifera</taxon>
        <taxon>Rotifera</taxon>
        <taxon>Eurotatoria</taxon>
        <taxon>Bdelloidea</taxon>
        <taxon>Philodinida</taxon>
        <taxon>Philodinidae</taxon>
        <taxon>Rotaria</taxon>
    </lineage>
</organism>
<evidence type="ECO:0000313" key="8">
    <source>
        <dbReference type="EMBL" id="CAF2023319.1"/>
    </source>
</evidence>
<gene>
    <name evidence="8" type="ORF">WKI299_LOCUS5910</name>
</gene>
<evidence type="ECO:0000256" key="3">
    <source>
        <dbReference type="ARBA" id="ARBA00022692"/>
    </source>
</evidence>
<keyword evidence="6" id="KW-0325">Glycoprotein</keyword>
<keyword evidence="4 7" id="KW-1133">Transmembrane helix</keyword>
<dbReference type="PANTHER" id="PTHR11923:SF69">
    <property type="entry name" value="SENSORY NEURON MEMBRANE PROTEIN 1"/>
    <property type="match status" value="1"/>
</dbReference>
<dbReference type="EMBL" id="CAJNRF010001702">
    <property type="protein sequence ID" value="CAF2023319.1"/>
    <property type="molecule type" value="Genomic_DNA"/>
</dbReference>
<comment type="caution">
    <text evidence="8">The sequence shown here is derived from an EMBL/GenBank/DDBJ whole genome shotgun (WGS) entry which is preliminary data.</text>
</comment>
<dbReference type="Proteomes" id="UP000663856">
    <property type="component" value="Unassembled WGS sequence"/>
</dbReference>
<comment type="subcellular location">
    <subcellularLocation>
        <location evidence="1">Membrane</location>
    </subcellularLocation>
</comment>
<proteinExistence type="inferred from homology"/>
<evidence type="ECO:0000256" key="6">
    <source>
        <dbReference type="ARBA" id="ARBA00023180"/>
    </source>
</evidence>
<evidence type="ECO:0000313" key="9">
    <source>
        <dbReference type="Proteomes" id="UP000663856"/>
    </source>
</evidence>
<accession>A0A816MXR8</accession>
<reference evidence="8" key="1">
    <citation type="submission" date="2021-02" db="EMBL/GenBank/DDBJ databases">
        <authorList>
            <person name="Nowell W R."/>
        </authorList>
    </citation>
    <scope>NUCLEOTIDE SEQUENCE</scope>
</reference>
<evidence type="ECO:0000256" key="5">
    <source>
        <dbReference type="ARBA" id="ARBA00023136"/>
    </source>
</evidence>
<dbReference type="PANTHER" id="PTHR11923">
    <property type="entry name" value="SCAVENGER RECEPTOR CLASS B TYPE-1 SR-B1"/>
    <property type="match status" value="1"/>
</dbReference>
<protein>
    <submittedName>
        <fullName evidence="8">Uncharacterized protein</fullName>
    </submittedName>
</protein>
<evidence type="ECO:0000256" key="4">
    <source>
        <dbReference type="ARBA" id="ARBA00022989"/>
    </source>
</evidence>
<evidence type="ECO:0000256" key="2">
    <source>
        <dbReference type="ARBA" id="ARBA00010532"/>
    </source>
</evidence>
<keyword evidence="3 7" id="KW-0812">Transmembrane</keyword>
<evidence type="ECO:0000256" key="1">
    <source>
        <dbReference type="ARBA" id="ARBA00004370"/>
    </source>
</evidence>